<evidence type="ECO:0000256" key="5">
    <source>
        <dbReference type="ARBA" id="ARBA00023110"/>
    </source>
</evidence>
<evidence type="ECO:0000256" key="4">
    <source>
        <dbReference type="ARBA" id="ARBA00018370"/>
    </source>
</evidence>
<evidence type="ECO:0000313" key="10">
    <source>
        <dbReference type="EMBL" id="PZW38913.1"/>
    </source>
</evidence>
<keyword evidence="11" id="KW-1185">Reference proteome</keyword>
<dbReference type="RefSeq" id="WP_111400257.1">
    <property type="nucleotide sequence ID" value="NZ_QKYU01000033.1"/>
</dbReference>
<protein>
    <recommendedName>
        <fullName evidence="4">Parvulin-like PPIase</fullName>
        <ecNumber evidence="3">5.2.1.8</ecNumber>
    </recommendedName>
    <alternativeName>
        <fullName evidence="6">Peptidyl-prolyl cis-trans isomerase plp</fullName>
    </alternativeName>
    <alternativeName>
        <fullName evidence="7">Rotamase plp</fullName>
    </alternativeName>
</protein>
<evidence type="ECO:0000256" key="3">
    <source>
        <dbReference type="ARBA" id="ARBA00013194"/>
    </source>
</evidence>
<name>A0A2W7IK44_9PROT</name>
<comment type="catalytic activity">
    <reaction evidence="1">
        <text>[protein]-peptidylproline (omega=180) = [protein]-peptidylproline (omega=0)</text>
        <dbReference type="Rhea" id="RHEA:16237"/>
        <dbReference type="Rhea" id="RHEA-COMP:10747"/>
        <dbReference type="Rhea" id="RHEA-COMP:10748"/>
        <dbReference type="ChEBI" id="CHEBI:83833"/>
        <dbReference type="ChEBI" id="CHEBI:83834"/>
        <dbReference type="EC" id="5.2.1.8"/>
    </reaction>
</comment>
<dbReference type="InterPro" id="IPR050245">
    <property type="entry name" value="PrsA_foldase"/>
</dbReference>
<dbReference type="PANTHER" id="PTHR47245">
    <property type="entry name" value="PEPTIDYLPROLYL ISOMERASE"/>
    <property type="match status" value="1"/>
</dbReference>
<dbReference type="InterPro" id="IPR046357">
    <property type="entry name" value="PPIase_dom_sf"/>
</dbReference>
<accession>A0A2W7IK44</accession>
<feature type="domain" description="PpiC" evidence="9">
    <location>
        <begin position="115"/>
        <end position="217"/>
    </location>
</feature>
<dbReference type="InterPro" id="IPR000297">
    <property type="entry name" value="PPIase_PpiC"/>
</dbReference>
<evidence type="ECO:0000256" key="2">
    <source>
        <dbReference type="ARBA" id="ARBA00007656"/>
    </source>
</evidence>
<dbReference type="Pfam" id="PF00639">
    <property type="entry name" value="Rotamase"/>
    <property type="match status" value="1"/>
</dbReference>
<dbReference type="GO" id="GO:0003755">
    <property type="term" value="F:peptidyl-prolyl cis-trans isomerase activity"/>
    <property type="evidence" value="ECO:0007669"/>
    <property type="project" value="UniProtKB-KW"/>
</dbReference>
<evidence type="ECO:0000256" key="6">
    <source>
        <dbReference type="ARBA" id="ARBA00030642"/>
    </source>
</evidence>
<sequence length="273" mass="29868">MRIETMRSAAPRIVAVNEAIIANADIAREVQNHKAASPVIAWEAATRALVVRELLSQRARALNLVPEPRSENGLRETDEEALIRMLLEAEVKTPSAEDADCRRYYLANQARFRSPDLYEPLHILFKAARDDKAAYAQAVTQAEIVLAEVQAFPERFESIAKALSACPSSSEGGRLGQVARGDTTPEFEAALLPLTAGQTCPEVVRTRYGVHVLRLDRKDDGAVLPFEQVRDRIASYLEASSSRRAAAQYLTVLAGQARISGFDIAGATSPLVQ</sequence>
<dbReference type="SUPFAM" id="SSF109998">
    <property type="entry name" value="Triger factor/SurA peptide-binding domain-like"/>
    <property type="match status" value="1"/>
</dbReference>
<evidence type="ECO:0000313" key="11">
    <source>
        <dbReference type="Proteomes" id="UP000249688"/>
    </source>
</evidence>
<dbReference type="SUPFAM" id="SSF54534">
    <property type="entry name" value="FKBP-like"/>
    <property type="match status" value="1"/>
</dbReference>
<dbReference type="EC" id="5.2.1.8" evidence="3"/>
<keyword evidence="8 10" id="KW-0413">Isomerase</keyword>
<comment type="caution">
    <text evidence="10">The sequence shown here is derived from an EMBL/GenBank/DDBJ whole genome shotgun (WGS) entry which is preliminary data.</text>
</comment>
<dbReference type="EMBL" id="QKYU01000033">
    <property type="protein sequence ID" value="PZW38913.1"/>
    <property type="molecule type" value="Genomic_DNA"/>
</dbReference>
<keyword evidence="5 8" id="KW-0697">Rotamase</keyword>
<evidence type="ECO:0000259" key="9">
    <source>
        <dbReference type="PROSITE" id="PS50198"/>
    </source>
</evidence>
<organism evidence="10 11">
    <name type="scientific">Humitalea rosea</name>
    <dbReference type="NCBI Taxonomy" id="990373"/>
    <lineage>
        <taxon>Bacteria</taxon>
        <taxon>Pseudomonadati</taxon>
        <taxon>Pseudomonadota</taxon>
        <taxon>Alphaproteobacteria</taxon>
        <taxon>Acetobacterales</taxon>
        <taxon>Roseomonadaceae</taxon>
        <taxon>Humitalea</taxon>
    </lineage>
</organism>
<dbReference type="Gene3D" id="3.10.50.40">
    <property type="match status" value="1"/>
</dbReference>
<dbReference type="PANTHER" id="PTHR47245:SF2">
    <property type="entry name" value="PEPTIDYL-PROLYL CIS-TRANS ISOMERASE HP_0175-RELATED"/>
    <property type="match status" value="1"/>
</dbReference>
<dbReference type="OrthoDB" id="196786at2"/>
<evidence type="ECO:0000256" key="1">
    <source>
        <dbReference type="ARBA" id="ARBA00000971"/>
    </source>
</evidence>
<evidence type="ECO:0000256" key="8">
    <source>
        <dbReference type="PROSITE-ProRule" id="PRU00278"/>
    </source>
</evidence>
<dbReference type="InterPro" id="IPR027304">
    <property type="entry name" value="Trigger_fact/SurA_dom_sf"/>
</dbReference>
<dbReference type="AlphaFoldDB" id="A0A2W7IK44"/>
<comment type="similarity">
    <text evidence="2">Belongs to the PpiC/parvulin rotamase family.</text>
</comment>
<gene>
    <name evidence="10" type="ORF">C8P66_13329</name>
</gene>
<dbReference type="PROSITE" id="PS50198">
    <property type="entry name" value="PPIC_PPIASE_2"/>
    <property type="match status" value="1"/>
</dbReference>
<proteinExistence type="inferred from homology"/>
<evidence type="ECO:0000256" key="7">
    <source>
        <dbReference type="ARBA" id="ARBA00031484"/>
    </source>
</evidence>
<dbReference type="Proteomes" id="UP000249688">
    <property type="component" value="Unassembled WGS sequence"/>
</dbReference>
<reference evidence="10 11" key="1">
    <citation type="submission" date="2018-06" db="EMBL/GenBank/DDBJ databases">
        <title>Genomic Encyclopedia of Archaeal and Bacterial Type Strains, Phase II (KMG-II): from individual species to whole genera.</title>
        <authorList>
            <person name="Goeker M."/>
        </authorList>
    </citation>
    <scope>NUCLEOTIDE SEQUENCE [LARGE SCALE GENOMIC DNA]</scope>
    <source>
        <strain evidence="10 11">DSM 24525</strain>
    </source>
</reference>